<dbReference type="InterPro" id="IPR020841">
    <property type="entry name" value="PKS_Beta-ketoAc_synthase_dom"/>
</dbReference>
<keyword evidence="1" id="KW-0596">Phosphopantetheine</keyword>
<dbReference type="InterPro" id="IPR014030">
    <property type="entry name" value="Ketoacyl_synth_N"/>
</dbReference>
<evidence type="ECO:0000256" key="3">
    <source>
        <dbReference type="RuleBase" id="RU003694"/>
    </source>
</evidence>
<name>A0A7S4SB33_9DINO</name>
<evidence type="ECO:0000256" key="4">
    <source>
        <dbReference type="SAM" id="MobiDB-lite"/>
    </source>
</evidence>
<dbReference type="AlphaFoldDB" id="A0A7S4SB33"/>
<dbReference type="InterPro" id="IPR014031">
    <property type="entry name" value="Ketoacyl_synth_C"/>
</dbReference>
<dbReference type="NCBIfam" id="TIGR04556">
    <property type="entry name" value="PKS_assoc"/>
    <property type="match status" value="1"/>
</dbReference>
<protein>
    <recommendedName>
        <fullName evidence="5">Ketosynthase family 3 (KS3) domain-containing protein</fullName>
    </recommendedName>
</protein>
<keyword evidence="2" id="KW-0597">Phosphoprotein</keyword>
<dbReference type="GO" id="GO:0006633">
    <property type="term" value="P:fatty acid biosynthetic process"/>
    <property type="evidence" value="ECO:0007669"/>
    <property type="project" value="TreeGrafter"/>
</dbReference>
<feature type="domain" description="Ketosynthase family 3 (KS3)" evidence="5">
    <location>
        <begin position="345"/>
        <end position="777"/>
    </location>
</feature>
<dbReference type="Pfam" id="PF00109">
    <property type="entry name" value="ketoacyl-synt"/>
    <property type="match status" value="1"/>
</dbReference>
<dbReference type="Pfam" id="PF02801">
    <property type="entry name" value="Ketoacyl-synt_C"/>
    <property type="match status" value="1"/>
</dbReference>
<dbReference type="InterPro" id="IPR030834">
    <property type="entry name" value="PKS_assoc_dom"/>
</dbReference>
<gene>
    <name evidence="6" type="ORF">AMON00008_LOCUS47656</name>
</gene>
<accession>A0A7S4SB33</accession>
<dbReference type="PANTHER" id="PTHR43775">
    <property type="entry name" value="FATTY ACID SYNTHASE"/>
    <property type="match status" value="1"/>
</dbReference>
<dbReference type="SUPFAM" id="SSF53901">
    <property type="entry name" value="Thiolase-like"/>
    <property type="match status" value="1"/>
</dbReference>
<keyword evidence="3" id="KW-0808">Transferase</keyword>
<evidence type="ECO:0000256" key="1">
    <source>
        <dbReference type="ARBA" id="ARBA00022450"/>
    </source>
</evidence>
<sequence>MASGNDLSGKFVRISGQEPMPPSEEMLAIDPDAGPLELDGQRGRAWWNPEGMDYVVETFSGATVNIPASNLEEYTPSPAQEGGFDVAWPAHEEGGLEFGLEVADKLATKGYCVIQGFMSDAARKDAVSSITSCSGWQRFIQEIEPGYLGRKANGKVTWLDSDDGQREVHGSQLDACDRQLTELSMMLEPMALGSFGFTAIGRTDGLLRAPFENQSDEDAIMSARETLDEMQVTVFGKIEDHLKFIQTRKICLFYFISGSGGNVFLHRREGVDVTIPCVEGRILAFRQDFLGYTYDPAEECYALQSWILTDGQATVMQEYSGPPEKFDQAMGLVSGPAAPVYGKTGKSVSLMSMDSMLAGNGIGPEFFWSFLVAGCDAIRHLSITRWDPTWYYEPNKELAIGKYYSNHGGFVMEENLMGFDADFFEIDHEYAEMMDPLQRNCLEVGYNVLGKAGWDRHSLKNAQIGVFVGNCGTDWTQVKLSPAVCPVNKDYLNLHSCHSLCTRLSYIFGMRGPLSTTDTACSSSLVATGTAHNALRRLEPEQAPVGNHSYVDWCIILGTNGLLGPISWIGLCGPKMLSPTGRCFTFDGSADGFSRGEGTTGCSVKVTEKEPSGRLAVFCGTCVNQDGRSASMTAPHGPSQQECLWGSLREANVVPNDIRIAELHGTGTALGDPIEVGALRGVMKARDGPIIKTSAKSNIAHAEANAGMAGLIKCFMMLMNGTTPPNVHLVSLNPHVDTNGYPVHFADEMTLLGTHSGYAGVSSFGFGGTNARADLWARASIGVRKANELDWNKLDYVIVRCPRCMGWMEHVCGAMLPSRPDKPPAGRFKANMIRDEFDTYEYCSLCYKGTYQMGGPVMESSIPTGRMFVAGSWDAWTSKTEVQQDPNGVWHHFARLGETRIEQFHFMLEENDNFAFYPAEPRAGMYIRTEGPCKWKEGHNWLIDARDDEWPEGQLIHITMTPDKQSAARVVAWEAVPEDPGPSEFQSYRHTYQVMGSWGAYEMCDMAPVRGESHLHEYGFRIGPSGQESFQIVRDSDLEQAIYPAYPKSQRRGVPVRGPDHLGKGKLFTIQGEQGERALIKVKVQSGHITVSVGIASAITTWESVDGKYRKCFFIAGSWLDGCEKMEEDKPHVYRMQMTMGERGFEEFQVLMDEDPGRAYYPESDGFASGQVFVCGPDHGAAGRFFRIEGLPGQSFEIFLEAKVQDRRKIVTWKPVLEDGLAALPWSNSSPLK</sequence>
<dbReference type="SMART" id="SM00825">
    <property type="entry name" value="PKS_KS"/>
    <property type="match status" value="1"/>
</dbReference>
<dbReference type="GO" id="GO:0004312">
    <property type="term" value="F:fatty acid synthase activity"/>
    <property type="evidence" value="ECO:0007669"/>
    <property type="project" value="TreeGrafter"/>
</dbReference>
<evidence type="ECO:0000256" key="2">
    <source>
        <dbReference type="ARBA" id="ARBA00022553"/>
    </source>
</evidence>
<dbReference type="InterPro" id="IPR050091">
    <property type="entry name" value="PKS_NRPS_Biosynth_Enz"/>
</dbReference>
<organism evidence="6">
    <name type="scientific">Alexandrium monilatum</name>
    <dbReference type="NCBI Taxonomy" id="311494"/>
    <lineage>
        <taxon>Eukaryota</taxon>
        <taxon>Sar</taxon>
        <taxon>Alveolata</taxon>
        <taxon>Dinophyceae</taxon>
        <taxon>Gonyaulacales</taxon>
        <taxon>Pyrocystaceae</taxon>
        <taxon>Alexandrium</taxon>
    </lineage>
</organism>
<reference evidence="6" key="1">
    <citation type="submission" date="2021-01" db="EMBL/GenBank/DDBJ databases">
        <authorList>
            <person name="Corre E."/>
            <person name="Pelletier E."/>
            <person name="Niang G."/>
            <person name="Scheremetjew M."/>
            <person name="Finn R."/>
            <person name="Kale V."/>
            <person name="Holt S."/>
            <person name="Cochrane G."/>
            <person name="Meng A."/>
            <person name="Brown T."/>
            <person name="Cohen L."/>
        </authorList>
    </citation>
    <scope>NUCLEOTIDE SEQUENCE</scope>
    <source>
        <strain evidence="6">CCMP3105</strain>
    </source>
</reference>
<dbReference type="PROSITE" id="PS52004">
    <property type="entry name" value="KS3_2"/>
    <property type="match status" value="1"/>
</dbReference>
<evidence type="ECO:0000313" key="6">
    <source>
        <dbReference type="EMBL" id="CAE4640185.1"/>
    </source>
</evidence>
<proteinExistence type="inferred from homology"/>
<dbReference type="CDD" id="cd00833">
    <property type="entry name" value="PKS"/>
    <property type="match status" value="1"/>
</dbReference>
<dbReference type="Gene3D" id="3.40.47.10">
    <property type="match status" value="1"/>
</dbReference>
<dbReference type="PANTHER" id="PTHR43775:SF37">
    <property type="entry name" value="SI:DKEY-61P9.11"/>
    <property type="match status" value="1"/>
</dbReference>
<dbReference type="EMBL" id="HBNR01067399">
    <property type="protein sequence ID" value="CAE4640185.1"/>
    <property type="molecule type" value="Transcribed_RNA"/>
</dbReference>
<feature type="region of interest" description="Disordered" evidence="4">
    <location>
        <begin position="1"/>
        <end position="22"/>
    </location>
</feature>
<evidence type="ECO:0000259" key="5">
    <source>
        <dbReference type="PROSITE" id="PS52004"/>
    </source>
</evidence>
<dbReference type="InterPro" id="IPR016039">
    <property type="entry name" value="Thiolase-like"/>
</dbReference>
<comment type="similarity">
    <text evidence="3">Belongs to the thiolase-like superfamily. Beta-ketoacyl-ACP synthases family.</text>
</comment>